<dbReference type="OrthoDB" id="790983at2"/>
<organism evidence="1 2">
    <name type="scientific">Aquiflexum balticum DSM 16537</name>
    <dbReference type="NCBI Taxonomy" id="758820"/>
    <lineage>
        <taxon>Bacteria</taxon>
        <taxon>Pseudomonadati</taxon>
        <taxon>Bacteroidota</taxon>
        <taxon>Cytophagia</taxon>
        <taxon>Cytophagales</taxon>
        <taxon>Cyclobacteriaceae</taxon>
        <taxon>Aquiflexum</taxon>
    </lineage>
</organism>
<dbReference type="STRING" id="758820.SAMN00777080_3535"/>
<proteinExistence type="predicted"/>
<dbReference type="EMBL" id="LT838813">
    <property type="protein sequence ID" value="SMD44898.1"/>
    <property type="molecule type" value="Genomic_DNA"/>
</dbReference>
<dbReference type="Proteomes" id="UP000192333">
    <property type="component" value="Chromosome I"/>
</dbReference>
<dbReference type="Pfam" id="PF09357">
    <property type="entry name" value="RteC"/>
    <property type="match status" value="1"/>
</dbReference>
<gene>
    <name evidence="1" type="ORF">SAMN00777080_3535</name>
</gene>
<dbReference type="RefSeq" id="WP_084121674.1">
    <property type="nucleotide sequence ID" value="NZ_LT838813.1"/>
</dbReference>
<dbReference type="InterPro" id="IPR018534">
    <property type="entry name" value="Tet_reg_excision_RteC"/>
</dbReference>
<evidence type="ECO:0000313" key="2">
    <source>
        <dbReference type="Proteomes" id="UP000192333"/>
    </source>
</evidence>
<evidence type="ECO:0000313" key="1">
    <source>
        <dbReference type="EMBL" id="SMD44898.1"/>
    </source>
</evidence>
<dbReference type="AlphaFoldDB" id="A0A1W2H8C9"/>
<name>A0A1W2H8C9_9BACT</name>
<sequence length="275" mass="32448">MEEYIKALHDKMKESIRISSLTAANGIQSAHASLEAVREILSELYTFMDTQDFFDKEIEVRFYKELLPQFRSEQFYYEDLVFIETNRPLGTKKQTIRYFSGLLKEKELFFRRNNFLYRYYCLGRNDLDEELFSKKETQLFRSPLFGTEKEYLSDCSTTLSLIMANERISAFLKKSIRELETGKNETSVPKSHMLWTDSKAALIELAYALHSRGSVNQGKSDVKSIIQILEETFNVETGNFYRTFQSMRIRKKNRTVYLDNLKDSLEKRMDEADME</sequence>
<reference evidence="2" key="1">
    <citation type="submission" date="2017-04" db="EMBL/GenBank/DDBJ databases">
        <authorList>
            <person name="Varghese N."/>
            <person name="Submissions S."/>
        </authorList>
    </citation>
    <scope>NUCLEOTIDE SEQUENCE [LARGE SCALE GENOMIC DNA]</scope>
    <source>
        <strain evidence="2">DSM 16537</strain>
    </source>
</reference>
<keyword evidence="2" id="KW-1185">Reference proteome</keyword>
<accession>A0A1W2H8C9</accession>
<protein>
    <submittedName>
        <fullName evidence="1">RteC protein</fullName>
    </submittedName>
</protein>